<gene>
    <name evidence="3" type="ORF">UFOPK3720_00976</name>
</gene>
<evidence type="ECO:0000259" key="2">
    <source>
        <dbReference type="Pfam" id="PF00248"/>
    </source>
</evidence>
<dbReference type="CDD" id="cd19076">
    <property type="entry name" value="AKR_AKR13A_13D"/>
    <property type="match status" value="1"/>
</dbReference>
<dbReference type="GO" id="GO:0016491">
    <property type="term" value="F:oxidoreductase activity"/>
    <property type="evidence" value="ECO:0007669"/>
    <property type="project" value="UniProtKB-KW"/>
</dbReference>
<organism evidence="3">
    <name type="scientific">freshwater metagenome</name>
    <dbReference type="NCBI Taxonomy" id="449393"/>
    <lineage>
        <taxon>unclassified sequences</taxon>
        <taxon>metagenomes</taxon>
        <taxon>ecological metagenomes</taxon>
    </lineage>
</organism>
<protein>
    <submittedName>
        <fullName evidence="3">Unannotated protein</fullName>
    </submittedName>
</protein>
<keyword evidence="1" id="KW-0560">Oxidoreductase</keyword>
<dbReference type="PANTHER" id="PTHR43625:SF40">
    <property type="entry name" value="ALDO-KETO REDUCTASE YAKC [NADP(+)]"/>
    <property type="match status" value="1"/>
</dbReference>
<dbReference type="AlphaFoldDB" id="A0A6J7IYH8"/>
<dbReference type="EMBL" id="CAFBNB010000176">
    <property type="protein sequence ID" value="CAB4935800.1"/>
    <property type="molecule type" value="Genomic_DNA"/>
</dbReference>
<dbReference type="Gene3D" id="3.20.20.100">
    <property type="entry name" value="NADP-dependent oxidoreductase domain"/>
    <property type="match status" value="1"/>
</dbReference>
<dbReference type="Pfam" id="PF00248">
    <property type="entry name" value="Aldo_ket_red"/>
    <property type="match status" value="1"/>
</dbReference>
<dbReference type="PANTHER" id="PTHR43625">
    <property type="entry name" value="AFLATOXIN B1 ALDEHYDE REDUCTASE"/>
    <property type="match status" value="1"/>
</dbReference>
<dbReference type="InterPro" id="IPR036812">
    <property type="entry name" value="NAD(P)_OxRdtase_dom_sf"/>
</dbReference>
<evidence type="ECO:0000313" key="3">
    <source>
        <dbReference type="EMBL" id="CAB4935800.1"/>
    </source>
</evidence>
<reference evidence="3" key="1">
    <citation type="submission" date="2020-05" db="EMBL/GenBank/DDBJ databases">
        <authorList>
            <person name="Chiriac C."/>
            <person name="Salcher M."/>
            <person name="Ghai R."/>
            <person name="Kavagutti S V."/>
        </authorList>
    </citation>
    <scope>NUCLEOTIDE SEQUENCE</scope>
</reference>
<dbReference type="GO" id="GO:0005737">
    <property type="term" value="C:cytoplasm"/>
    <property type="evidence" value="ECO:0007669"/>
    <property type="project" value="TreeGrafter"/>
</dbReference>
<accession>A0A6J7IYH8</accession>
<dbReference type="InterPro" id="IPR050791">
    <property type="entry name" value="Aldo-Keto_reductase"/>
</dbReference>
<dbReference type="InterPro" id="IPR023210">
    <property type="entry name" value="NADP_OxRdtase_dom"/>
</dbReference>
<dbReference type="SUPFAM" id="SSF51430">
    <property type="entry name" value="NAD(P)-linked oxidoreductase"/>
    <property type="match status" value="1"/>
</dbReference>
<sequence>MRTRSLGPSLVVSEQGLGCMGMTHSYGAADDTESRATIRRALDQGITFFDTADIYGPGTGEELLGSELAGKHDKVVIATKFGHEVLAEGGIRINGSPDYVRAACDASLTRLGVDCIDLYYQHRVDLSVPVEDTWGAMQGLVEAGKVRFLGICEAAPETIRRAHAVHPVTAIQSEYSLWTRDVEVNGVLDVARELGIGFVPFSPMGRGMLSGTITHLDQLADADHRRGNPRFQGGNLAQNLELVNRLAVIASERGVLPAQLALGWVIAQGADIVPIPGTKRTAHLEQNIAAGTLDLSSDELAAIEAVFPPGAASGPRYRDMTNIYV</sequence>
<proteinExistence type="predicted"/>
<feature type="domain" description="NADP-dependent oxidoreductase" evidence="2">
    <location>
        <begin position="16"/>
        <end position="306"/>
    </location>
</feature>
<evidence type="ECO:0000256" key="1">
    <source>
        <dbReference type="ARBA" id="ARBA00023002"/>
    </source>
</evidence>
<name>A0A6J7IYH8_9ZZZZ</name>